<feature type="compositionally biased region" description="Low complexity" evidence="1">
    <location>
        <begin position="262"/>
        <end position="280"/>
    </location>
</feature>
<dbReference type="SUPFAM" id="SSF63491">
    <property type="entry name" value="BAG domain"/>
    <property type="match status" value="1"/>
</dbReference>
<dbReference type="Proteomes" id="UP000311382">
    <property type="component" value="Unassembled WGS sequence"/>
</dbReference>
<evidence type="ECO:0000256" key="1">
    <source>
        <dbReference type="SAM" id="MobiDB-lite"/>
    </source>
</evidence>
<dbReference type="AlphaFoldDB" id="A0A5C5FXX9"/>
<feature type="region of interest" description="Disordered" evidence="1">
    <location>
        <begin position="140"/>
        <end position="303"/>
    </location>
</feature>
<feature type="compositionally biased region" description="Low complexity" evidence="1">
    <location>
        <begin position="57"/>
        <end position="86"/>
    </location>
</feature>
<accession>A0A5C5FXX9</accession>
<feature type="region of interest" description="Disordered" evidence="1">
    <location>
        <begin position="50"/>
        <end position="88"/>
    </location>
</feature>
<sequence>MRADRARGSVSRALHSTLLRRVVDFARRFERKLARQAALDTPRRLAGELRSRQSIFASPPSLSFSPDASSPSPSSSTPSTPPLTFDKPNRAFLGHEEFLVSLLSEVDGVSSGGDKVVKRERKRLVKRIERELSKLDELREREWERQSQRRASEAGDATQDKVVEAAAQVVPAAPVDTAVPSTTVPDPAPLDQATTARPLAGESAMVSSDNSTGEAGNEASTLDVKPRPDTSAATCVESNEAHEPAPQPVHSPTESDVPEPAPLTADSLAALSASTSTSARLARRPSRASTTSVESETSPVVDGYVQEVLRRARDLGERVEWEEQEEVEGKAAEERAGFAAEDGRGAGAEDGSETADTGARGETGEDE</sequence>
<evidence type="ECO:0000259" key="2">
    <source>
        <dbReference type="Pfam" id="PF02179"/>
    </source>
</evidence>
<dbReference type="EMBL" id="SOZI01000055">
    <property type="protein sequence ID" value="TNY20894.1"/>
    <property type="molecule type" value="Genomic_DNA"/>
</dbReference>
<feature type="compositionally biased region" description="Basic and acidic residues" evidence="1">
    <location>
        <begin position="315"/>
        <end position="344"/>
    </location>
</feature>
<feature type="domain" description="BAG" evidence="2">
    <location>
        <begin position="95"/>
        <end position="138"/>
    </location>
</feature>
<organism evidence="3 4">
    <name type="scientific">Rhodotorula diobovata</name>
    <dbReference type="NCBI Taxonomy" id="5288"/>
    <lineage>
        <taxon>Eukaryota</taxon>
        <taxon>Fungi</taxon>
        <taxon>Dikarya</taxon>
        <taxon>Basidiomycota</taxon>
        <taxon>Pucciniomycotina</taxon>
        <taxon>Microbotryomycetes</taxon>
        <taxon>Sporidiobolales</taxon>
        <taxon>Sporidiobolaceae</taxon>
        <taxon>Rhodotorula</taxon>
    </lineage>
</organism>
<gene>
    <name evidence="3" type="ORF">DMC30DRAFT_446649</name>
</gene>
<protein>
    <recommendedName>
        <fullName evidence="2">BAG domain-containing protein</fullName>
    </recommendedName>
</protein>
<dbReference type="GO" id="GO:0051087">
    <property type="term" value="F:protein-folding chaperone binding"/>
    <property type="evidence" value="ECO:0007669"/>
    <property type="project" value="InterPro"/>
</dbReference>
<feature type="region of interest" description="Disordered" evidence="1">
    <location>
        <begin position="315"/>
        <end position="367"/>
    </location>
</feature>
<evidence type="ECO:0000313" key="4">
    <source>
        <dbReference type="Proteomes" id="UP000311382"/>
    </source>
</evidence>
<dbReference type="Pfam" id="PF02179">
    <property type="entry name" value="BAG"/>
    <property type="match status" value="1"/>
</dbReference>
<comment type="caution">
    <text evidence="3">The sequence shown here is derived from an EMBL/GenBank/DDBJ whole genome shotgun (WGS) entry which is preliminary data.</text>
</comment>
<proteinExistence type="predicted"/>
<feature type="compositionally biased region" description="Low complexity" evidence="1">
    <location>
        <begin position="287"/>
        <end position="301"/>
    </location>
</feature>
<feature type="compositionally biased region" description="Basic and acidic residues" evidence="1">
    <location>
        <begin position="140"/>
        <end position="163"/>
    </location>
</feature>
<keyword evidence="4" id="KW-1185">Reference proteome</keyword>
<reference evidence="3 4" key="1">
    <citation type="submission" date="2019-03" db="EMBL/GenBank/DDBJ databases">
        <title>Rhodosporidium diobovatum UCD-FST 08-225 genome sequencing, assembly, and annotation.</title>
        <authorList>
            <person name="Fakankun I.U."/>
            <person name="Fristensky B."/>
            <person name="Levin D.B."/>
        </authorList>
    </citation>
    <scope>NUCLEOTIDE SEQUENCE [LARGE SCALE GENOMIC DNA]</scope>
    <source>
        <strain evidence="3 4">UCD-FST 08-225</strain>
    </source>
</reference>
<feature type="compositionally biased region" description="Polar residues" evidence="1">
    <location>
        <begin position="205"/>
        <end position="220"/>
    </location>
</feature>
<evidence type="ECO:0000313" key="3">
    <source>
        <dbReference type="EMBL" id="TNY20894.1"/>
    </source>
</evidence>
<dbReference type="InterPro" id="IPR003103">
    <property type="entry name" value="BAG_domain"/>
</dbReference>
<feature type="compositionally biased region" description="Low complexity" evidence="1">
    <location>
        <begin position="164"/>
        <end position="185"/>
    </location>
</feature>
<name>A0A5C5FXX9_9BASI</name>
<dbReference type="InterPro" id="IPR036533">
    <property type="entry name" value="BAG_dom_sf"/>
</dbReference>
<dbReference type="Gene3D" id="1.20.58.120">
    <property type="entry name" value="BAG domain"/>
    <property type="match status" value="1"/>
</dbReference>